<proteinExistence type="predicted"/>
<gene>
    <name evidence="5" type="ORF">HRI_001534900</name>
</gene>
<evidence type="ECO:0000256" key="2">
    <source>
        <dbReference type="ARBA" id="ARBA00022741"/>
    </source>
</evidence>
<dbReference type="FunFam" id="1.10.510.10:FF:000095">
    <property type="entry name" value="protein STRUBBELIG-RECEPTOR FAMILY 8"/>
    <property type="match status" value="1"/>
</dbReference>
<dbReference type="PANTHER" id="PTHR47989:SF47">
    <property type="entry name" value="SERINE_THREONINE-PROTEIN KINASE PBL28-RELATED"/>
    <property type="match status" value="1"/>
</dbReference>
<evidence type="ECO:0000313" key="5">
    <source>
        <dbReference type="EMBL" id="GMI78656.1"/>
    </source>
</evidence>
<dbReference type="Pfam" id="PF07714">
    <property type="entry name" value="PK_Tyr_Ser-Thr"/>
    <property type="match status" value="1"/>
</dbReference>
<protein>
    <recommendedName>
        <fullName evidence="4">Protein kinase domain-containing protein</fullName>
    </recommendedName>
</protein>
<organism evidence="5 6">
    <name type="scientific">Hibiscus trionum</name>
    <name type="common">Flower of an hour</name>
    <dbReference type="NCBI Taxonomy" id="183268"/>
    <lineage>
        <taxon>Eukaryota</taxon>
        <taxon>Viridiplantae</taxon>
        <taxon>Streptophyta</taxon>
        <taxon>Embryophyta</taxon>
        <taxon>Tracheophyta</taxon>
        <taxon>Spermatophyta</taxon>
        <taxon>Magnoliopsida</taxon>
        <taxon>eudicotyledons</taxon>
        <taxon>Gunneridae</taxon>
        <taxon>Pentapetalae</taxon>
        <taxon>rosids</taxon>
        <taxon>malvids</taxon>
        <taxon>Malvales</taxon>
        <taxon>Malvaceae</taxon>
        <taxon>Malvoideae</taxon>
        <taxon>Hibiscus</taxon>
    </lineage>
</organism>
<dbReference type="SUPFAM" id="SSF56112">
    <property type="entry name" value="Protein kinase-like (PK-like)"/>
    <property type="match status" value="1"/>
</dbReference>
<keyword evidence="3" id="KW-0067">ATP-binding</keyword>
<dbReference type="Gene3D" id="3.30.200.20">
    <property type="entry name" value="Phosphorylase Kinase, domain 1"/>
    <property type="match status" value="1"/>
</dbReference>
<dbReference type="OrthoDB" id="4062651at2759"/>
<dbReference type="SMART" id="SM00220">
    <property type="entry name" value="S_TKc"/>
    <property type="match status" value="1"/>
</dbReference>
<keyword evidence="1" id="KW-0808">Transferase</keyword>
<dbReference type="AlphaFoldDB" id="A0A9W7HK68"/>
<dbReference type="InterPro" id="IPR001245">
    <property type="entry name" value="Ser-Thr/Tyr_kinase_cat_dom"/>
</dbReference>
<dbReference type="InterPro" id="IPR011009">
    <property type="entry name" value="Kinase-like_dom_sf"/>
</dbReference>
<reference evidence="5" key="1">
    <citation type="submission" date="2023-05" db="EMBL/GenBank/DDBJ databases">
        <title>Genome and transcriptome analyses reveal genes involved in the formation of fine ridges on petal epidermal cells in Hibiscus trionum.</title>
        <authorList>
            <person name="Koshimizu S."/>
            <person name="Masuda S."/>
            <person name="Ishii T."/>
            <person name="Shirasu K."/>
            <person name="Hoshino A."/>
            <person name="Arita M."/>
        </authorList>
    </citation>
    <scope>NUCLEOTIDE SEQUENCE</scope>
    <source>
        <strain evidence="5">Hamamatsu line</strain>
    </source>
</reference>
<dbReference type="Gene3D" id="1.10.510.10">
    <property type="entry name" value="Transferase(Phosphotransferase) domain 1"/>
    <property type="match status" value="1"/>
</dbReference>
<evidence type="ECO:0000259" key="4">
    <source>
        <dbReference type="PROSITE" id="PS50011"/>
    </source>
</evidence>
<dbReference type="InterPro" id="IPR008271">
    <property type="entry name" value="Ser/Thr_kinase_AS"/>
</dbReference>
<keyword evidence="1" id="KW-0723">Serine/threonine-protein kinase</keyword>
<sequence>MVASESPDPSSGKHPFPKLFPFWRKSKKPNQDSAPWARLYQRFTLEELRVATQNFGLNFGKGGFSYVYKGFINGGFKERVVVKMYPSLNGHQFFLREMELPSKKRDHPNILSIIGYCIDGPHRYVVSEYMPHRDLHGQLHGKTDSKTLLSWRKRLEICIGAARGLEFLHSGTPSIIHRDIKSSNILLDKNWFPRISDFEISRSVPTSLSESDSHVSTGVAGTMGYLDPELLGTGHVTMKSDVYSFGVVLFEVLSARNPVDRTILEEQGINATQWWRQCVEDDRVGEILDPRMKDEVAAECLRAYADIAYKCSNERGSERPTMADVVKRLELILLFQECIQADVPFSPSWLSCIVPPPKKSTLPPLKKNEPLFEIEFRDSDISVSDYDSDELLRD</sequence>
<dbReference type="InterPro" id="IPR000719">
    <property type="entry name" value="Prot_kinase_dom"/>
</dbReference>
<evidence type="ECO:0000256" key="1">
    <source>
        <dbReference type="ARBA" id="ARBA00022527"/>
    </source>
</evidence>
<feature type="domain" description="Protein kinase" evidence="4">
    <location>
        <begin position="53"/>
        <end position="332"/>
    </location>
</feature>
<name>A0A9W7HK68_HIBTR</name>
<dbReference type="Proteomes" id="UP001165190">
    <property type="component" value="Unassembled WGS sequence"/>
</dbReference>
<dbReference type="GO" id="GO:0005524">
    <property type="term" value="F:ATP binding"/>
    <property type="evidence" value="ECO:0007669"/>
    <property type="project" value="UniProtKB-KW"/>
</dbReference>
<dbReference type="PANTHER" id="PTHR47989">
    <property type="entry name" value="OS01G0750732 PROTEIN"/>
    <property type="match status" value="1"/>
</dbReference>
<evidence type="ECO:0000256" key="3">
    <source>
        <dbReference type="ARBA" id="ARBA00022840"/>
    </source>
</evidence>
<keyword evidence="2" id="KW-0547">Nucleotide-binding</keyword>
<dbReference type="PROSITE" id="PS00108">
    <property type="entry name" value="PROTEIN_KINASE_ST"/>
    <property type="match status" value="1"/>
</dbReference>
<comment type="caution">
    <text evidence="5">The sequence shown here is derived from an EMBL/GenBank/DDBJ whole genome shotgun (WGS) entry which is preliminary data.</text>
</comment>
<keyword evidence="1" id="KW-0418">Kinase</keyword>
<dbReference type="PROSITE" id="PS50011">
    <property type="entry name" value="PROTEIN_KINASE_DOM"/>
    <property type="match status" value="1"/>
</dbReference>
<accession>A0A9W7HK68</accession>
<keyword evidence="6" id="KW-1185">Reference proteome</keyword>
<evidence type="ECO:0000313" key="6">
    <source>
        <dbReference type="Proteomes" id="UP001165190"/>
    </source>
</evidence>
<dbReference type="GO" id="GO:0004674">
    <property type="term" value="F:protein serine/threonine kinase activity"/>
    <property type="evidence" value="ECO:0007669"/>
    <property type="project" value="UniProtKB-KW"/>
</dbReference>
<dbReference type="EMBL" id="BSYR01000016">
    <property type="protein sequence ID" value="GMI78656.1"/>
    <property type="molecule type" value="Genomic_DNA"/>
</dbReference>